<reference evidence="2 3" key="1">
    <citation type="submission" date="2022-12" db="EMBL/GenBank/DDBJ databases">
        <title>Chromosome-scale assembly of the Ensete ventricosum genome.</title>
        <authorList>
            <person name="Dussert Y."/>
            <person name="Stocks J."/>
            <person name="Wendawek A."/>
            <person name="Woldeyes F."/>
            <person name="Nichols R.A."/>
            <person name="Borrell J.S."/>
        </authorList>
    </citation>
    <scope>NUCLEOTIDE SEQUENCE [LARGE SCALE GENOMIC DNA]</scope>
    <source>
        <strain evidence="3">cv. Maze</strain>
        <tissue evidence="2">Seeds</tissue>
    </source>
</reference>
<dbReference type="EMBL" id="JAQQAF010000002">
    <property type="protein sequence ID" value="KAJ8504502.1"/>
    <property type="molecule type" value="Genomic_DNA"/>
</dbReference>
<evidence type="ECO:0000256" key="1">
    <source>
        <dbReference type="SAM" id="MobiDB-lite"/>
    </source>
</evidence>
<protein>
    <submittedName>
        <fullName evidence="2">Uncharacterized protein</fullName>
    </submittedName>
</protein>
<evidence type="ECO:0000313" key="2">
    <source>
        <dbReference type="EMBL" id="KAJ8504502.1"/>
    </source>
</evidence>
<evidence type="ECO:0000313" key="3">
    <source>
        <dbReference type="Proteomes" id="UP001222027"/>
    </source>
</evidence>
<dbReference type="Proteomes" id="UP001222027">
    <property type="component" value="Unassembled WGS sequence"/>
</dbReference>
<gene>
    <name evidence="2" type="ORF">OPV22_005388</name>
</gene>
<comment type="caution">
    <text evidence="2">The sequence shown here is derived from an EMBL/GenBank/DDBJ whole genome shotgun (WGS) entry which is preliminary data.</text>
</comment>
<keyword evidence="3" id="KW-1185">Reference proteome</keyword>
<feature type="region of interest" description="Disordered" evidence="1">
    <location>
        <begin position="1"/>
        <end position="30"/>
    </location>
</feature>
<name>A0AAV8Q8Y8_ENSVE</name>
<proteinExistence type="predicted"/>
<organism evidence="2 3">
    <name type="scientific">Ensete ventricosum</name>
    <name type="common">Abyssinian banana</name>
    <name type="synonym">Musa ensete</name>
    <dbReference type="NCBI Taxonomy" id="4639"/>
    <lineage>
        <taxon>Eukaryota</taxon>
        <taxon>Viridiplantae</taxon>
        <taxon>Streptophyta</taxon>
        <taxon>Embryophyta</taxon>
        <taxon>Tracheophyta</taxon>
        <taxon>Spermatophyta</taxon>
        <taxon>Magnoliopsida</taxon>
        <taxon>Liliopsida</taxon>
        <taxon>Zingiberales</taxon>
        <taxon>Musaceae</taxon>
        <taxon>Ensete</taxon>
    </lineage>
</organism>
<sequence>MAAREAAKEVSRAPRGEGISRMRGPRGKEPIETIGDKAAIEKGVIGTTPRSLRPSAAVLCFWNAVAQPVER</sequence>
<dbReference type="AlphaFoldDB" id="A0AAV8Q8Y8"/>
<accession>A0AAV8Q8Y8</accession>